<sequence length="311" mass="34351">MSLPAHIPPRRESAAGPLFYEKDQAILRFGNEANQLKVSSLSDFHRPVDSSGFAIKFVTEGCENYTINKQVFAVQAGSYLLLNGEKEARVAITSKENVKGICIHIATAVITEAIGSVVRPDTAWPDPALAAFFYTDHFLENQYQAAHTLLGRQLATLGSRIQKSQLSAGDIHNGLFFSLAETLIADQTAVFRQLQSVTALKTDTKRDLCRRLLRGREFIDASFTLPLSIAQIAREAAMSEFHFFRLFKGVFGISPHQYILTKRLEAARGLLRKHHAVGDAALACGFADIFAFSKAFKKHYGISPSSCTLEK</sequence>
<evidence type="ECO:0000256" key="2">
    <source>
        <dbReference type="ARBA" id="ARBA00023125"/>
    </source>
</evidence>
<dbReference type="SUPFAM" id="SSF46689">
    <property type="entry name" value="Homeodomain-like"/>
    <property type="match status" value="2"/>
</dbReference>
<dbReference type="AlphaFoldDB" id="A0A2P8D9R4"/>
<dbReference type="GO" id="GO:0003700">
    <property type="term" value="F:DNA-binding transcription factor activity"/>
    <property type="evidence" value="ECO:0007669"/>
    <property type="project" value="InterPro"/>
</dbReference>
<evidence type="ECO:0000256" key="1">
    <source>
        <dbReference type="ARBA" id="ARBA00023015"/>
    </source>
</evidence>
<dbReference type="Proteomes" id="UP000240572">
    <property type="component" value="Unassembled WGS sequence"/>
</dbReference>
<evidence type="ECO:0000256" key="4">
    <source>
        <dbReference type="ARBA" id="ARBA00023163"/>
    </source>
</evidence>
<dbReference type="RefSeq" id="WP_106520684.1">
    <property type="nucleotide sequence ID" value="NZ_PYGD01000001.1"/>
</dbReference>
<evidence type="ECO:0000313" key="6">
    <source>
        <dbReference type="EMBL" id="PSK93943.1"/>
    </source>
</evidence>
<dbReference type="InterPro" id="IPR018060">
    <property type="entry name" value="HTH_AraC"/>
</dbReference>
<dbReference type="InterPro" id="IPR009057">
    <property type="entry name" value="Homeodomain-like_sf"/>
</dbReference>
<dbReference type="PANTHER" id="PTHR46796:SF12">
    <property type="entry name" value="HTH-TYPE DNA-BINDING TRANSCRIPTIONAL ACTIVATOR EUTR"/>
    <property type="match status" value="1"/>
</dbReference>
<keyword evidence="4" id="KW-0804">Transcription</keyword>
<dbReference type="Gene3D" id="1.10.10.60">
    <property type="entry name" value="Homeodomain-like"/>
    <property type="match status" value="2"/>
</dbReference>
<dbReference type="PANTHER" id="PTHR46796">
    <property type="entry name" value="HTH-TYPE TRANSCRIPTIONAL ACTIVATOR RHAS-RELATED"/>
    <property type="match status" value="1"/>
</dbReference>
<reference evidence="6 7" key="1">
    <citation type="submission" date="2018-03" db="EMBL/GenBank/DDBJ databases">
        <title>Genomic Encyclopedia of Type Strains, Phase III (KMG-III): the genomes of soil and plant-associated and newly described type strains.</title>
        <authorList>
            <person name="Whitman W."/>
        </authorList>
    </citation>
    <scope>NUCLEOTIDE SEQUENCE [LARGE SCALE GENOMIC DNA]</scope>
    <source>
        <strain evidence="6 7">CGMCC 1.12700</strain>
    </source>
</reference>
<keyword evidence="3" id="KW-0010">Activator</keyword>
<dbReference type="SMART" id="SM00342">
    <property type="entry name" value="HTH_ARAC"/>
    <property type="match status" value="1"/>
</dbReference>
<dbReference type="Pfam" id="PF12833">
    <property type="entry name" value="HTH_18"/>
    <property type="match status" value="1"/>
</dbReference>
<feature type="domain" description="HTH araC/xylS-type" evidence="5">
    <location>
        <begin position="213"/>
        <end position="310"/>
    </location>
</feature>
<proteinExistence type="predicted"/>
<keyword evidence="7" id="KW-1185">Reference proteome</keyword>
<name>A0A2P8D9R4_9BACT</name>
<dbReference type="EMBL" id="PYGD01000001">
    <property type="protein sequence ID" value="PSK93943.1"/>
    <property type="molecule type" value="Genomic_DNA"/>
</dbReference>
<accession>A0A2P8D9R4</accession>
<dbReference type="SUPFAM" id="SSF51215">
    <property type="entry name" value="Regulatory protein AraC"/>
    <property type="match status" value="1"/>
</dbReference>
<evidence type="ECO:0000256" key="3">
    <source>
        <dbReference type="ARBA" id="ARBA00023159"/>
    </source>
</evidence>
<organism evidence="6 7">
    <name type="scientific">Taibaiella chishuiensis</name>
    <dbReference type="NCBI Taxonomy" id="1434707"/>
    <lineage>
        <taxon>Bacteria</taxon>
        <taxon>Pseudomonadati</taxon>
        <taxon>Bacteroidota</taxon>
        <taxon>Chitinophagia</taxon>
        <taxon>Chitinophagales</taxon>
        <taxon>Chitinophagaceae</taxon>
        <taxon>Taibaiella</taxon>
    </lineage>
</organism>
<evidence type="ECO:0000313" key="7">
    <source>
        <dbReference type="Proteomes" id="UP000240572"/>
    </source>
</evidence>
<comment type="caution">
    <text evidence="6">The sequence shown here is derived from an EMBL/GenBank/DDBJ whole genome shotgun (WGS) entry which is preliminary data.</text>
</comment>
<dbReference type="OrthoDB" id="642439at2"/>
<protein>
    <submittedName>
        <fullName evidence="6">AraC-like DNA-binding protein</fullName>
    </submittedName>
</protein>
<dbReference type="PROSITE" id="PS00041">
    <property type="entry name" value="HTH_ARAC_FAMILY_1"/>
    <property type="match status" value="1"/>
</dbReference>
<dbReference type="GO" id="GO:0043565">
    <property type="term" value="F:sequence-specific DNA binding"/>
    <property type="evidence" value="ECO:0007669"/>
    <property type="project" value="InterPro"/>
</dbReference>
<dbReference type="PROSITE" id="PS01124">
    <property type="entry name" value="HTH_ARAC_FAMILY_2"/>
    <property type="match status" value="1"/>
</dbReference>
<evidence type="ECO:0000259" key="5">
    <source>
        <dbReference type="PROSITE" id="PS01124"/>
    </source>
</evidence>
<keyword evidence="1" id="KW-0805">Transcription regulation</keyword>
<dbReference type="InterPro" id="IPR037923">
    <property type="entry name" value="HTH-like"/>
</dbReference>
<dbReference type="InterPro" id="IPR018062">
    <property type="entry name" value="HTH_AraC-typ_CS"/>
</dbReference>
<dbReference type="InterPro" id="IPR050204">
    <property type="entry name" value="AraC_XylS_family_regulators"/>
</dbReference>
<gene>
    <name evidence="6" type="ORF">B0I18_10192</name>
</gene>
<keyword evidence="2 6" id="KW-0238">DNA-binding</keyword>